<dbReference type="PANTHER" id="PTHR43433">
    <property type="entry name" value="HYDROLASE, ALPHA/BETA FOLD FAMILY PROTEIN"/>
    <property type="match status" value="1"/>
</dbReference>
<sequence length="301" mass="32018">MRGFRWPPPPDGGPRTWGPGPSAPRTGRPALPEPETDLVSTPHGVHLEQLVTGAGDPVTVFAHGLGSGIATTRPFGSGVTGRRLFFQFRGHGRSDAPPGPWSYLDLARDLRAVADQGLATRAFGASLGAGALCRLLADNPVRFDRLVFYLPAVLDRPRGEVARRRFVALLGAVGSGDAAQIAEAVQAELPPAVRNTPAGWAYLRQRLDQLMRDGLAPGLVDLPGSVPVRDVAKLAAVTAPALVIGCVGDELHPVEVAEQLAAALPQATLHVYDRPGVLWTKRADLRERISAFLNEDSTLDE</sequence>
<evidence type="ECO:0000313" key="2">
    <source>
        <dbReference type="EMBL" id="ABV96311.1"/>
    </source>
</evidence>
<dbReference type="InterPro" id="IPR050471">
    <property type="entry name" value="AB_hydrolase"/>
</dbReference>
<organism evidence="2">
    <name type="scientific">Salinispora arenicola (strain CNS-205)</name>
    <dbReference type="NCBI Taxonomy" id="391037"/>
    <lineage>
        <taxon>Bacteria</taxon>
        <taxon>Bacillati</taxon>
        <taxon>Actinomycetota</taxon>
        <taxon>Actinomycetes</taxon>
        <taxon>Micromonosporales</taxon>
        <taxon>Micromonosporaceae</taxon>
        <taxon>Salinispora</taxon>
    </lineage>
</organism>
<accession>A8LZE5</accession>
<dbReference type="AlphaFoldDB" id="A8LZE5"/>
<feature type="compositionally biased region" description="Pro residues" evidence="1">
    <location>
        <begin position="1"/>
        <end position="12"/>
    </location>
</feature>
<name>A8LZE5_SALAI</name>
<dbReference type="GO" id="GO:0016787">
    <property type="term" value="F:hydrolase activity"/>
    <property type="evidence" value="ECO:0007669"/>
    <property type="project" value="UniProtKB-KW"/>
</dbReference>
<dbReference type="KEGG" id="saq:Sare_0382"/>
<feature type="region of interest" description="Disordered" evidence="1">
    <location>
        <begin position="1"/>
        <end position="36"/>
    </location>
</feature>
<dbReference type="InterPro" id="IPR029058">
    <property type="entry name" value="AB_hydrolase_fold"/>
</dbReference>
<dbReference type="OrthoDB" id="3205934at2"/>
<proteinExistence type="predicted"/>
<evidence type="ECO:0000256" key="1">
    <source>
        <dbReference type="SAM" id="MobiDB-lite"/>
    </source>
</evidence>
<dbReference type="PANTHER" id="PTHR43433:SF5">
    <property type="entry name" value="AB HYDROLASE-1 DOMAIN-CONTAINING PROTEIN"/>
    <property type="match status" value="1"/>
</dbReference>
<dbReference type="STRING" id="391037.Sare_0382"/>
<dbReference type="eggNOG" id="COG2267">
    <property type="taxonomic scope" value="Bacteria"/>
</dbReference>
<reference evidence="2" key="1">
    <citation type="submission" date="2007-10" db="EMBL/GenBank/DDBJ databases">
        <title>Complete sequence of Salinispora arenicola CNS-205.</title>
        <authorList>
            <consortium name="US DOE Joint Genome Institute"/>
            <person name="Copeland A."/>
            <person name="Lucas S."/>
            <person name="Lapidus A."/>
            <person name="Barry K."/>
            <person name="Glavina del Rio T."/>
            <person name="Dalin E."/>
            <person name="Tice H."/>
            <person name="Pitluck S."/>
            <person name="Foster B."/>
            <person name="Schmutz J."/>
            <person name="Larimer F."/>
            <person name="Land M."/>
            <person name="Hauser L."/>
            <person name="Kyrpides N."/>
            <person name="Ivanova N."/>
            <person name="Jensen P.R."/>
            <person name="Moore B.S."/>
            <person name="Penn K."/>
            <person name="Jenkins C."/>
            <person name="Udwary D."/>
            <person name="Xiang L."/>
            <person name="Gontang E."/>
            <person name="Richardson P."/>
        </authorList>
    </citation>
    <scope>NUCLEOTIDE SEQUENCE [LARGE SCALE GENOMIC DNA]</scope>
    <source>
        <strain evidence="2">CNS-205</strain>
    </source>
</reference>
<dbReference type="EMBL" id="CP000850">
    <property type="protein sequence ID" value="ABV96311.1"/>
    <property type="molecule type" value="Genomic_DNA"/>
</dbReference>
<dbReference type="PATRIC" id="fig|391037.6.peg.389"/>
<gene>
    <name evidence="2" type="ordered locus">Sare_0382</name>
</gene>
<dbReference type="HOGENOM" id="CLU_081826_0_0_11"/>
<dbReference type="SUPFAM" id="SSF53474">
    <property type="entry name" value="alpha/beta-Hydrolases"/>
    <property type="match status" value="1"/>
</dbReference>
<dbReference type="Gene3D" id="3.40.50.1820">
    <property type="entry name" value="alpha/beta hydrolase"/>
    <property type="match status" value="1"/>
</dbReference>
<protein>
    <submittedName>
        <fullName evidence="2">Alpha/beta hydrolase fold</fullName>
    </submittedName>
</protein>
<keyword evidence="2" id="KW-0378">Hydrolase</keyword>